<evidence type="ECO:0000256" key="1">
    <source>
        <dbReference type="ARBA" id="ARBA00004571"/>
    </source>
</evidence>
<evidence type="ECO:0000256" key="7">
    <source>
        <dbReference type="ARBA" id="ARBA00023237"/>
    </source>
</evidence>
<dbReference type="PANTHER" id="PTHR30069:SF29">
    <property type="entry name" value="HEMOGLOBIN AND HEMOGLOBIN-HAPTOGLOBIN-BINDING PROTEIN 1-RELATED"/>
    <property type="match status" value="1"/>
</dbReference>
<organism evidence="10 11">
    <name type="scientific">Maribacter arenosus</name>
    <dbReference type="NCBI Taxonomy" id="1854708"/>
    <lineage>
        <taxon>Bacteria</taxon>
        <taxon>Pseudomonadati</taxon>
        <taxon>Bacteroidota</taxon>
        <taxon>Flavobacteriia</taxon>
        <taxon>Flavobacteriales</taxon>
        <taxon>Flavobacteriaceae</taxon>
        <taxon>Maribacter</taxon>
    </lineage>
</organism>
<dbReference type="EMBL" id="JABTCG010000001">
    <property type="protein sequence ID" value="MBD0849274.1"/>
    <property type="molecule type" value="Genomic_DNA"/>
</dbReference>
<dbReference type="Gene3D" id="2.60.40.1120">
    <property type="entry name" value="Carboxypeptidase-like, regulatory domain"/>
    <property type="match status" value="1"/>
</dbReference>
<accession>A0ABR7V6F2</accession>
<dbReference type="RefSeq" id="WP_188312405.1">
    <property type="nucleotide sequence ID" value="NZ_JABTCG010000001.1"/>
</dbReference>
<keyword evidence="11" id="KW-1185">Reference proteome</keyword>
<keyword evidence="7" id="KW-0998">Cell outer membrane</keyword>
<keyword evidence="2" id="KW-0813">Transport</keyword>
<sequence>MKLLPKCLNSLIFLIFSIFMMQFSQAQNDISGKVVDDTGVPLSFANVLLLKTSDSTLIKGAITEETGLFLLKNIPRGKYTISASMVGFESISTEQFDFDGSSKMTIPTISLSQGVALDEVVVTSKKNLFVQKIDRMVINVASSILSAGSSALEILERSPGVLVDRQNSTISLVGKSGVLVMINGKQSYMPASSLVQMLEGMSANNVETIELITTPPANFDAEGNAGFINIVLKEQTDVGLNGAYSLLAGVGNGNTTSDNINFNYRKNRLNFFGNYSFLRNAQAQVFTFDRSFIDGDGIPVNISTVSDRDPIQRNHNIRTGLDYQTSDKTIIGLLLWANDNKWTMDAVNQSQETENDMPSSFVELLNTERNQLQHFGSNINIKHDFKKDGFVSFDLDYLRYKLENPTMYTNSFFDANNNFIREELTTSDKSTPINITVGKIDYSNRFSDKITLDMGLKGAFSNFDNDVAVGTFQDENFLEDPDLTDVSTLKERILAGYGSLEYTISDKTSVQLGLRYEHTNSDLVSEKQGKVVDRSFGELFPTVYFAQKVNDTLSFNLSYSRRITRPTFNDMAPFVIFIDPTTFFAGNPAVQPAISNSVKFDLNYRSTILSAQYSVEDGTISRYNSQFDEENERLIFGASNMDQTKTFSLTFGLPITITNWWKMQNNFTYLNTKVTNTVNGSLLALEQNTFNINSTQSFTIAKNLTSEINVNYNSPSIISFLGAAVLQEYYSINIGIQKKFGDRWGTLGLKVNDLLDSLKWTVLTNIPEQNLNTKNSVDFFNRTLILTYSRSFGNSKLKSARKRGTGAEEEKSRVN</sequence>
<dbReference type="InterPro" id="IPR039426">
    <property type="entry name" value="TonB-dep_rcpt-like"/>
</dbReference>
<dbReference type="InterPro" id="IPR036942">
    <property type="entry name" value="Beta-barrel_TonB_sf"/>
</dbReference>
<evidence type="ECO:0000256" key="6">
    <source>
        <dbReference type="ARBA" id="ARBA00023136"/>
    </source>
</evidence>
<comment type="caution">
    <text evidence="10">The sequence shown here is derived from an EMBL/GenBank/DDBJ whole genome shotgun (WGS) entry which is preliminary data.</text>
</comment>
<protein>
    <submittedName>
        <fullName evidence="10">TonB-dependent receptor</fullName>
    </submittedName>
</protein>
<gene>
    <name evidence="10" type="ORF">HPE63_01220</name>
</gene>
<reference evidence="10 11" key="1">
    <citation type="submission" date="2020-05" db="EMBL/GenBank/DDBJ databases">
        <title>The draft genome sequence of Maribacter arenosus CAU 1321.</title>
        <authorList>
            <person name="Mu L."/>
        </authorList>
    </citation>
    <scope>NUCLEOTIDE SEQUENCE [LARGE SCALE GENOMIC DNA]</scope>
    <source>
        <strain evidence="10 11">CAU 1321</strain>
    </source>
</reference>
<feature type="domain" description="Outer membrane protein beta-barrel" evidence="9">
    <location>
        <begin position="383"/>
        <end position="788"/>
    </location>
</feature>
<dbReference type="Pfam" id="PF14905">
    <property type="entry name" value="OMP_b-brl_3"/>
    <property type="match status" value="1"/>
</dbReference>
<evidence type="ECO:0000256" key="3">
    <source>
        <dbReference type="ARBA" id="ARBA00022452"/>
    </source>
</evidence>
<evidence type="ECO:0000256" key="5">
    <source>
        <dbReference type="ARBA" id="ARBA00022729"/>
    </source>
</evidence>
<dbReference type="InterPro" id="IPR008969">
    <property type="entry name" value="CarboxyPept-like_regulatory"/>
</dbReference>
<proteinExistence type="predicted"/>
<comment type="subcellular location">
    <subcellularLocation>
        <location evidence="1">Cell outer membrane</location>
        <topology evidence="1">Multi-pass membrane protein</topology>
    </subcellularLocation>
</comment>
<dbReference type="Gene3D" id="2.40.170.20">
    <property type="entry name" value="TonB-dependent receptor, beta-barrel domain"/>
    <property type="match status" value="1"/>
</dbReference>
<evidence type="ECO:0000256" key="4">
    <source>
        <dbReference type="ARBA" id="ARBA00022692"/>
    </source>
</evidence>
<dbReference type="SUPFAM" id="SSF56935">
    <property type="entry name" value="Porins"/>
    <property type="match status" value="1"/>
</dbReference>
<dbReference type="SUPFAM" id="SSF49464">
    <property type="entry name" value="Carboxypeptidase regulatory domain-like"/>
    <property type="match status" value="1"/>
</dbReference>
<evidence type="ECO:0000259" key="9">
    <source>
        <dbReference type="Pfam" id="PF14905"/>
    </source>
</evidence>
<feature type="signal peptide" evidence="8">
    <location>
        <begin position="1"/>
        <end position="26"/>
    </location>
</feature>
<name>A0ABR7V6F2_9FLAO</name>
<evidence type="ECO:0000313" key="10">
    <source>
        <dbReference type="EMBL" id="MBD0849274.1"/>
    </source>
</evidence>
<dbReference type="InterPro" id="IPR041700">
    <property type="entry name" value="OMP_b-brl_3"/>
</dbReference>
<evidence type="ECO:0000256" key="2">
    <source>
        <dbReference type="ARBA" id="ARBA00022448"/>
    </source>
</evidence>
<keyword evidence="3" id="KW-1134">Transmembrane beta strand</keyword>
<feature type="chain" id="PRO_5046264928" evidence="8">
    <location>
        <begin position="27"/>
        <end position="815"/>
    </location>
</feature>
<evidence type="ECO:0000256" key="8">
    <source>
        <dbReference type="SAM" id="SignalP"/>
    </source>
</evidence>
<keyword evidence="4" id="KW-0812">Transmembrane</keyword>
<evidence type="ECO:0000313" key="11">
    <source>
        <dbReference type="Proteomes" id="UP000598350"/>
    </source>
</evidence>
<keyword evidence="5 8" id="KW-0732">Signal</keyword>
<keyword evidence="6" id="KW-0472">Membrane</keyword>
<dbReference type="PANTHER" id="PTHR30069">
    <property type="entry name" value="TONB-DEPENDENT OUTER MEMBRANE RECEPTOR"/>
    <property type="match status" value="1"/>
</dbReference>
<dbReference type="Pfam" id="PF13715">
    <property type="entry name" value="CarbopepD_reg_2"/>
    <property type="match status" value="1"/>
</dbReference>
<keyword evidence="10" id="KW-0675">Receptor</keyword>
<dbReference type="Proteomes" id="UP000598350">
    <property type="component" value="Unassembled WGS sequence"/>
</dbReference>